<dbReference type="RefSeq" id="WP_343785264.1">
    <property type="nucleotide sequence ID" value="NZ_BAAAFH010000003.1"/>
</dbReference>
<evidence type="ECO:0000313" key="1">
    <source>
        <dbReference type="EMBL" id="GAA0874365.1"/>
    </source>
</evidence>
<comment type="caution">
    <text evidence="1">The sequence shown here is derived from an EMBL/GenBank/DDBJ whole genome shotgun (WGS) entry which is preliminary data.</text>
</comment>
<organism evidence="1 2">
    <name type="scientific">Wandonia haliotis</name>
    <dbReference type="NCBI Taxonomy" id="574963"/>
    <lineage>
        <taxon>Bacteria</taxon>
        <taxon>Pseudomonadati</taxon>
        <taxon>Bacteroidota</taxon>
        <taxon>Flavobacteriia</taxon>
        <taxon>Flavobacteriales</taxon>
        <taxon>Crocinitomicaceae</taxon>
        <taxon>Wandonia</taxon>
    </lineage>
</organism>
<dbReference type="EMBL" id="BAAAFH010000003">
    <property type="protein sequence ID" value="GAA0874365.1"/>
    <property type="molecule type" value="Genomic_DNA"/>
</dbReference>
<proteinExistence type="predicted"/>
<reference evidence="1 2" key="1">
    <citation type="journal article" date="2019" name="Int. J. Syst. Evol. Microbiol.">
        <title>The Global Catalogue of Microorganisms (GCM) 10K type strain sequencing project: providing services to taxonomists for standard genome sequencing and annotation.</title>
        <authorList>
            <consortium name="The Broad Institute Genomics Platform"/>
            <consortium name="The Broad Institute Genome Sequencing Center for Infectious Disease"/>
            <person name="Wu L."/>
            <person name="Ma J."/>
        </authorList>
    </citation>
    <scope>NUCLEOTIDE SEQUENCE [LARGE SCALE GENOMIC DNA]</scope>
    <source>
        <strain evidence="1 2">JCM 16083</strain>
    </source>
</reference>
<dbReference type="Proteomes" id="UP001501126">
    <property type="component" value="Unassembled WGS sequence"/>
</dbReference>
<accession>A0ABN1MM98</accession>
<gene>
    <name evidence="1" type="ORF">GCM10009118_07730</name>
</gene>
<protein>
    <submittedName>
        <fullName evidence="1">Uncharacterized protein</fullName>
    </submittedName>
</protein>
<evidence type="ECO:0000313" key="2">
    <source>
        <dbReference type="Proteomes" id="UP001501126"/>
    </source>
</evidence>
<sequence length="228" mass="26440">MNIYINFNGKINKLGLFYKIILENIKNILALLFLIIINDGYTQENYDIKVFAFQDAEIEFSHKFGSDTIKLSYTNEVSNVYHEETLCFFYGFSEVIFPEKSFLIVSNENQIDSTFAYLTRDNIVLFSLMGLSNQLFLFSFDIDNKKISELDFTSNSALFLIDESVNKLYSIQSFRETGDLFISDMVCFDLKTNKKHILQNFVVNGTKTSNIDILQYLGALRYFANEND</sequence>
<name>A0ABN1MM98_9FLAO</name>
<keyword evidence="2" id="KW-1185">Reference proteome</keyword>